<dbReference type="GO" id="GO:0006289">
    <property type="term" value="P:nucleotide-excision repair"/>
    <property type="evidence" value="ECO:0007669"/>
    <property type="project" value="TreeGrafter"/>
</dbReference>
<proteinExistence type="inferred from homology"/>
<keyword evidence="9" id="KW-0347">Helicase</keyword>
<comment type="similarity">
    <text evidence="3">Belongs to the DEAD box helicase family. DEAH subfamily.</text>
</comment>
<evidence type="ECO:0000256" key="2">
    <source>
        <dbReference type="ARBA" id="ARBA00004123"/>
    </source>
</evidence>
<evidence type="ECO:0000256" key="17">
    <source>
        <dbReference type="SAM" id="MobiDB-lite"/>
    </source>
</evidence>
<dbReference type="PROSITE" id="PS51193">
    <property type="entry name" value="HELICASE_ATP_BIND_2"/>
    <property type="match status" value="1"/>
</dbReference>
<evidence type="ECO:0000313" key="19">
    <source>
        <dbReference type="EMBL" id="KAD5960220.1"/>
    </source>
</evidence>
<dbReference type="FunFam" id="3.40.50.300:FF:000731">
    <property type="entry name" value="Fanconi anemia group J protein homolog"/>
    <property type="match status" value="1"/>
</dbReference>
<evidence type="ECO:0000256" key="9">
    <source>
        <dbReference type="ARBA" id="ARBA00022806"/>
    </source>
</evidence>
<dbReference type="GO" id="GO:1990918">
    <property type="term" value="P:double-strand break repair involved in meiotic recombination"/>
    <property type="evidence" value="ECO:0007669"/>
    <property type="project" value="TreeGrafter"/>
</dbReference>
<dbReference type="EMBL" id="SZYD01000006">
    <property type="protein sequence ID" value="KAD5960220.1"/>
    <property type="molecule type" value="Genomic_DNA"/>
</dbReference>
<dbReference type="GO" id="GO:0005524">
    <property type="term" value="F:ATP binding"/>
    <property type="evidence" value="ECO:0007669"/>
    <property type="project" value="UniProtKB-KW"/>
</dbReference>
<dbReference type="GO" id="GO:0051539">
    <property type="term" value="F:4 iron, 4 sulfur cluster binding"/>
    <property type="evidence" value="ECO:0007669"/>
    <property type="project" value="UniProtKB-KW"/>
</dbReference>
<keyword evidence="11" id="KW-0408">Iron</keyword>
<evidence type="ECO:0000256" key="4">
    <source>
        <dbReference type="ARBA" id="ARBA00022485"/>
    </source>
</evidence>
<dbReference type="GO" id="GO:0005634">
    <property type="term" value="C:nucleus"/>
    <property type="evidence" value="ECO:0007669"/>
    <property type="project" value="UniProtKB-SubCell"/>
</dbReference>
<dbReference type="InterPro" id="IPR014013">
    <property type="entry name" value="Helic_SF1/SF2_ATP-bd_DinG/Rad3"/>
</dbReference>
<dbReference type="InterPro" id="IPR027417">
    <property type="entry name" value="P-loop_NTPase"/>
</dbReference>
<reference evidence="19 20" key="1">
    <citation type="submission" date="2019-05" db="EMBL/GenBank/DDBJ databases">
        <title>Mikania micrantha, genome provides insights into the molecular mechanism of rapid growth.</title>
        <authorList>
            <person name="Liu B."/>
        </authorList>
    </citation>
    <scope>NUCLEOTIDE SEQUENCE [LARGE SCALE GENOMIC DNA]</scope>
    <source>
        <strain evidence="19">NLD-2019</strain>
        <tissue evidence="19">Leaf</tissue>
    </source>
</reference>
<keyword evidence="10" id="KW-0067">ATP-binding</keyword>
<evidence type="ECO:0000256" key="12">
    <source>
        <dbReference type="ARBA" id="ARBA00023014"/>
    </source>
</evidence>
<protein>
    <recommendedName>
        <fullName evidence="16">DNA 5'-3' helicase FANCJ</fullName>
    </recommendedName>
</protein>
<keyword evidence="5" id="KW-0479">Metal-binding</keyword>
<dbReference type="InterPro" id="IPR010614">
    <property type="entry name" value="RAD3-like_helicase_DEAD"/>
</dbReference>
<evidence type="ECO:0000256" key="15">
    <source>
        <dbReference type="ARBA" id="ARBA00023242"/>
    </source>
</evidence>
<dbReference type="GO" id="GO:0003677">
    <property type="term" value="F:DNA binding"/>
    <property type="evidence" value="ECO:0007669"/>
    <property type="project" value="InterPro"/>
</dbReference>
<evidence type="ECO:0000256" key="1">
    <source>
        <dbReference type="ARBA" id="ARBA00001966"/>
    </source>
</evidence>
<organism evidence="19 20">
    <name type="scientific">Mikania micrantha</name>
    <name type="common">bitter vine</name>
    <dbReference type="NCBI Taxonomy" id="192012"/>
    <lineage>
        <taxon>Eukaryota</taxon>
        <taxon>Viridiplantae</taxon>
        <taxon>Streptophyta</taxon>
        <taxon>Embryophyta</taxon>
        <taxon>Tracheophyta</taxon>
        <taxon>Spermatophyta</taxon>
        <taxon>Magnoliopsida</taxon>
        <taxon>eudicotyledons</taxon>
        <taxon>Gunneridae</taxon>
        <taxon>Pentapetalae</taxon>
        <taxon>asterids</taxon>
        <taxon>campanulids</taxon>
        <taxon>Asterales</taxon>
        <taxon>Asteraceae</taxon>
        <taxon>Asteroideae</taxon>
        <taxon>Heliantheae alliance</taxon>
        <taxon>Eupatorieae</taxon>
        <taxon>Mikania</taxon>
    </lineage>
</organism>
<dbReference type="InterPro" id="IPR045028">
    <property type="entry name" value="DinG/Rad3-like"/>
</dbReference>
<dbReference type="InterPro" id="IPR006554">
    <property type="entry name" value="Helicase-like_DEXD_c2"/>
</dbReference>
<name>A0A5N6P5F4_9ASTR</name>
<evidence type="ECO:0000256" key="13">
    <source>
        <dbReference type="ARBA" id="ARBA00023204"/>
    </source>
</evidence>
<dbReference type="AlphaFoldDB" id="A0A5N6P5F4"/>
<accession>A0A5N6P5F4</accession>
<evidence type="ECO:0000256" key="5">
    <source>
        <dbReference type="ARBA" id="ARBA00022723"/>
    </source>
</evidence>
<feature type="region of interest" description="Disordered" evidence="17">
    <location>
        <begin position="1"/>
        <end position="22"/>
    </location>
</feature>
<dbReference type="GO" id="GO:0003678">
    <property type="term" value="F:DNA helicase activity"/>
    <property type="evidence" value="ECO:0007669"/>
    <property type="project" value="InterPro"/>
</dbReference>
<feature type="compositionally biased region" description="Polar residues" evidence="17">
    <location>
        <begin position="924"/>
        <end position="936"/>
    </location>
</feature>
<sequence>MKADQRRKSTLTGKPMPSKTSVNHIGGIPIEFPYPPYGSQLAYMSRVIATLDRAQRDGHFHALLESPTGTGKSLSLLCSVLAWQKNQRSKPLYGNISHSEPHPEAMLDPLGHGGGFVPEMEPSSDNLMPAVSETKRGPVIYYATRTHSQISQVIGEFRKTSYHVPMAVLGSRKRYCTNANVRGQDNIDEKWYIFICKICNYILNVPKIRAHSSLRKGGCHEVHDIEDLVKVGEMVEGCSYFAAQAMAEVANIVFCPYSYIVNPLIRKAMEINVKGNIIILDEAHNIEDIAREAGSIDVEEDVLFQLQKELENLCESNQQIYQPLYEMIEGIVSWISLRKNSLGKHSFQHKASCWGADKALKELQEANISLQCFPSLQDCATKAIKMATDADPEVDHLSGIPCMVLEGLFSSLTYFFSEDGKHICDYQLVLQCHINSDVGFAADDSLCTFSLWCLNPALVFKNMADSALSVILTSGTLSPMSSFQSELGVHFGTSLEAPHVINVDSQLWAGVIHTGPDNYPLNASYKTSEAYGFQDALGTSLEEICKVVPGGCLVFFPSYKLLDKLRSRWSQTGQWSRLNAEKPVFVEPRGQDDFEHVLKDYYDTIRQGNKPTTGRRRGKKWDANCCNTTKSKGNSKGATLLAVCRGKISEGIDFSDENARTVIIVGIPFPNVFDIQVAEKKKYNDTYKSSKSLLSGSEWYCQQAFRALNQAAGRCIRHRFDYGAIIFLDERFRQEKNLSYVSKWIRKSIRQHDNFDQLIEGLKLFFRDIKVEVNGRLMQSIDVETVDVKEPRNGFTEMKNNKVTKCNLKGQRSISDCVAAPEIATKMKKSAVMTTEYDCSLTAEKSKAQEVMPSNKSGNNTGIAFVDLSYDLETQNRCSSTPPMSLFPDDFELTVVKETPRNNDHEPLTLKKTPTKETPIEETNSGTVESVSEDGLSNSTISHTNIPDLQLPRSLSSPCSTSASGCMHAFVTPNKQHISQNRSPLLDSSVNSHSHKRRKASFVKMEPMDSPDPRTPAEFMSFSVPQSCILEVPETSCTTFGDVLKKDLKISCSLCRYPLGLEENNYIVPCSLTSLSKVHLASIWKGKLEEAAMGPTSVPVVVSDVISVDRRKWETSSTQGVWSKEDGCVFNKVFCTFCGNQQYCLGLHVVATDSSNVDFLNKVPLSTEVIIISCHMSDSDELSTA</sequence>
<comment type="caution">
    <text evidence="19">The sequence shown here is derived from an EMBL/GenBank/DDBJ whole genome shotgun (WGS) entry which is preliminary data.</text>
</comment>
<dbReference type="GO" id="GO:0046872">
    <property type="term" value="F:metal ion binding"/>
    <property type="evidence" value="ECO:0007669"/>
    <property type="project" value="UniProtKB-KW"/>
</dbReference>
<dbReference type="Gene3D" id="3.40.50.300">
    <property type="entry name" value="P-loop containing nucleotide triphosphate hydrolases"/>
    <property type="match status" value="2"/>
</dbReference>
<dbReference type="GO" id="GO:0016818">
    <property type="term" value="F:hydrolase activity, acting on acid anhydrides, in phosphorus-containing anhydrides"/>
    <property type="evidence" value="ECO:0007669"/>
    <property type="project" value="InterPro"/>
</dbReference>
<keyword evidence="15" id="KW-0539">Nucleus</keyword>
<dbReference type="CDD" id="cd18788">
    <property type="entry name" value="SF2_C_XPD"/>
    <property type="match status" value="1"/>
</dbReference>
<evidence type="ECO:0000256" key="6">
    <source>
        <dbReference type="ARBA" id="ARBA00022741"/>
    </source>
</evidence>
<feature type="region of interest" description="Disordered" evidence="17">
    <location>
        <begin position="916"/>
        <end position="936"/>
    </location>
</feature>
<feature type="domain" description="Helicase ATP-binding" evidence="18">
    <location>
        <begin position="26"/>
        <end position="353"/>
    </location>
</feature>
<evidence type="ECO:0000313" key="20">
    <source>
        <dbReference type="Proteomes" id="UP000326396"/>
    </source>
</evidence>
<evidence type="ECO:0000256" key="7">
    <source>
        <dbReference type="ARBA" id="ARBA00022763"/>
    </source>
</evidence>
<dbReference type="PANTHER" id="PTHR11472:SF47">
    <property type="entry name" value="FANCONI ANEMIA GROUP J PROTEIN"/>
    <property type="match status" value="1"/>
</dbReference>
<evidence type="ECO:0000256" key="16">
    <source>
        <dbReference type="ARBA" id="ARBA00082714"/>
    </source>
</evidence>
<dbReference type="InterPro" id="IPR006555">
    <property type="entry name" value="ATP-dep_Helicase_C"/>
</dbReference>
<dbReference type="Proteomes" id="UP000326396">
    <property type="component" value="Linkage Group LG14"/>
</dbReference>
<keyword evidence="14" id="KW-0413">Isomerase</keyword>
<dbReference type="SUPFAM" id="SSF52540">
    <property type="entry name" value="P-loop containing nucleoside triphosphate hydrolases"/>
    <property type="match status" value="1"/>
</dbReference>
<dbReference type="OrthoDB" id="19182at2759"/>
<keyword evidence="20" id="KW-1185">Reference proteome</keyword>
<evidence type="ECO:0000256" key="11">
    <source>
        <dbReference type="ARBA" id="ARBA00023004"/>
    </source>
</evidence>
<dbReference type="PANTHER" id="PTHR11472">
    <property type="entry name" value="DNA REPAIR DEAD HELICASE RAD3/XP-D SUBFAMILY MEMBER"/>
    <property type="match status" value="1"/>
</dbReference>
<keyword evidence="12" id="KW-0411">Iron-sulfur</keyword>
<evidence type="ECO:0000259" key="18">
    <source>
        <dbReference type="PROSITE" id="PS51193"/>
    </source>
</evidence>
<keyword evidence="13" id="KW-0234">DNA repair</keyword>
<dbReference type="SMART" id="SM00491">
    <property type="entry name" value="HELICc2"/>
    <property type="match status" value="1"/>
</dbReference>
<dbReference type="Pfam" id="PF06733">
    <property type="entry name" value="DEAD_2"/>
    <property type="match status" value="1"/>
</dbReference>
<evidence type="ECO:0000256" key="3">
    <source>
        <dbReference type="ARBA" id="ARBA00008792"/>
    </source>
</evidence>
<dbReference type="Pfam" id="PF13307">
    <property type="entry name" value="Helicase_C_2"/>
    <property type="match status" value="1"/>
</dbReference>
<evidence type="ECO:0000256" key="10">
    <source>
        <dbReference type="ARBA" id="ARBA00022840"/>
    </source>
</evidence>
<comment type="cofactor">
    <cofactor evidence="1">
        <name>[4Fe-4S] cluster</name>
        <dbReference type="ChEBI" id="CHEBI:49883"/>
    </cofactor>
</comment>
<comment type="subcellular location">
    <subcellularLocation>
        <location evidence="2">Nucleus</location>
    </subcellularLocation>
</comment>
<keyword evidence="7" id="KW-0227">DNA damage</keyword>
<evidence type="ECO:0000256" key="14">
    <source>
        <dbReference type="ARBA" id="ARBA00023235"/>
    </source>
</evidence>
<dbReference type="SMART" id="SM00488">
    <property type="entry name" value="DEXDc2"/>
    <property type="match status" value="1"/>
</dbReference>
<keyword evidence="4" id="KW-0004">4Fe-4S</keyword>
<keyword evidence="6" id="KW-0547">Nucleotide-binding</keyword>
<evidence type="ECO:0000256" key="8">
    <source>
        <dbReference type="ARBA" id="ARBA00022801"/>
    </source>
</evidence>
<keyword evidence="8" id="KW-0378">Hydrolase</keyword>
<gene>
    <name evidence="19" type="ORF">E3N88_11692</name>
</gene>